<keyword evidence="3" id="KW-1185">Reference proteome</keyword>
<evidence type="ECO:0000313" key="3">
    <source>
        <dbReference type="Proteomes" id="UP000078430"/>
    </source>
</evidence>
<protein>
    <recommendedName>
        <fullName evidence="1">DUF3890 domain-containing protein</fullName>
    </recommendedName>
</protein>
<feature type="domain" description="DUF3890" evidence="1">
    <location>
        <begin position="11"/>
        <end position="68"/>
    </location>
</feature>
<gene>
    <name evidence="2" type="ORF">AXX13_P03</name>
</gene>
<accession>A0ABM6ARD1</accession>
<geneLocation type="plasmid" evidence="2 3">
    <name>cp28</name>
</geneLocation>
<sequence length="137" mass="15450">MDSDVESSEGFGELYLRIKALLDLSEEDLSFAKFEEQAKLLEMILNTRGVNLSTLNISQASLLLYYHIGCHLKRSGVIREFGLEQIKKEKFGELEIDYYPSSGTELNCGSKDYCSSFEELITQIKSGARKTYCIGVV</sequence>
<proteinExistence type="predicted"/>
<dbReference type="Pfam" id="PF13029">
    <property type="entry name" value="DUF3890"/>
    <property type="match status" value="1"/>
</dbReference>
<keyword evidence="2" id="KW-0614">Plasmid</keyword>
<reference evidence="2 3" key="1">
    <citation type="journal article" date="2016" name="Genome Announc.">
        <title>Chromosome and Plasmids of the Tick-Borne Relapsing Fever Agent Borrelia hermsii.</title>
        <authorList>
            <person name="Barbour A.G."/>
        </authorList>
    </citation>
    <scope>NUCLEOTIDE SEQUENCE [LARGE SCALE GENOMIC DNA]</scope>
    <source>
        <strain evidence="2 3">HS1</strain>
    </source>
</reference>
<evidence type="ECO:0000259" key="1">
    <source>
        <dbReference type="Pfam" id="PF13029"/>
    </source>
</evidence>
<dbReference type="RefSeq" id="WP_025434165.1">
    <property type="nucleotide sequence ID" value="NZ_CP014351.1"/>
</dbReference>
<dbReference type="Proteomes" id="UP000078430">
    <property type="component" value="Plasmid cp28"/>
</dbReference>
<evidence type="ECO:0000313" key="2">
    <source>
        <dbReference type="EMBL" id="ANA43807.1"/>
    </source>
</evidence>
<organism evidence="2 3">
    <name type="scientific">Borrelia hermsii HS1</name>
    <dbReference type="NCBI Taxonomy" id="1867252"/>
    <lineage>
        <taxon>Bacteria</taxon>
        <taxon>Pseudomonadati</taxon>
        <taxon>Spirochaetota</taxon>
        <taxon>Spirochaetia</taxon>
        <taxon>Spirochaetales</taxon>
        <taxon>Borreliaceae</taxon>
        <taxon>Borrelia</taxon>
    </lineage>
</organism>
<dbReference type="InterPro" id="IPR024988">
    <property type="entry name" value="DUF3890"/>
</dbReference>
<name>A0ABM6ARD1_BORHE</name>
<dbReference type="EMBL" id="CP014351">
    <property type="protein sequence ID" value="ANA43807.1"/>
    <property type="molecule type" value="Genomic_DNA"/>
</dbReference>